<evidence type="ECO:0000313" key="2">
    <source>
        <dbReference type="Proteomes" id="UP000326198"/>
    </source>
</evidence>
<keyword evidence="2" id="KW-1185">Reference proteome</keyword>
<name>A0A5N7AS46_9EURO</name>
<dbReference type="EMBL" id="ML736403">
    <property type="protein sequence ID" value="KAE8371708.1"/>
    <property type="molecule type" value="Genomic_DNA"/>
</dbReference>
<reference evidence="1 2" key="1">
    <citation type="submission" date="2019-04" db="EMBL/GenBank/DDBJ databases">
        <title>Friends and foes A comparative genomics studyof 23 Aspergillus species from section Flavi.</title>
        <authorList>
            <consortium name="DOE Joint Genome Institute"/>
            <person name="Kjaerbolling I."/>
            <person name="Vesth T."/>
            <person name="Frisvad J.C."/>
            <person name="Nybo J.L."/>
            <person name="Theobald S."/>
            <person name="Kildgaard S."/>
            <person name="Isbrandt T."/>
            <person name="Kuo A."/>
            <person name="Sato A."/>
            <person name="Lyhne E.K."/>
            <person name="Kogle M.E."/>
            <person name="Wiebenga A."/>
            <person name="Kun R.S."/>
            <person name="Lubbers R.J."/>
            <person name="Makela M.R."/>
            <person name="Barry K."/>
            <person name="Chovatia M."/>
            <person name="Clum A."/>
            <person name="Daum C."/>
            <person name="Haridas S."/>
            <person name="He G."/>
            <person name="LaButti K."/>
            <person name="Lipzen A."/>
            <person name="Mondo S."/>
            <person name="Riley R."/>
            <person name="Salamov A."/>
            <person name="Simmons B.A."/>
            <person name="Magnuson J.K."/>
            <person name="Henrissat B."/>
            <person name="Mortensen U.H."/>
            <person name="Larsen T.O."/>
            <person name="Devries R.P."/>
            <person name="Grigoriev I.V."/>
            <person name="Machida M."/>
            <person name="Baker S.E."/>
            <person name="Andersen M.R."/>
        </authorList>
    </citation>
    <scope>NUCLEOTIDE SEQUENCE [LARGE SCALE GENOMIC DNA]</scope>
    <source>
        <strain evidence="1 2">IBT 29228</strain>
    </source>
</reference>
<evidence type="ECO:0000313" key="1">
    <source>
        <dbReference type="EMBL" id="KAE8371708.1"/>
    </source>
</evidence>
<protein>
    <submittedName>
        <fullName evidence="1">Uncharacterized protein</fullName>
    </submittedName>
</protein>
<dbReference type="AlphaFoldDB" id="A0A5N7AS46"/>
<proteinExistence type="predicted"/>
<dbReference type="Proteomes" id="UP000326198">
    <property type="component" value="Unassembled WGS sequence"/>
</dbReference>
<organism evidence="1 2">
    <name type="scientific">Aspergillus bertholletiae</name>
    <dbReference type="NCBI Taxonomy" id="1226010"/>
    <lineage>
        <taxon>Eukaryota</taxon>
        <taxon>Fungi</taxon>
        <taxon>Dikarya</taxon>
        <taxon>Ascomycota</taxon>
        <taxon>Pezizomycotina</taxon>
        <taxon>Eurotiomycetes</taxon>
        <taxon>Eurotiomycetidae</taxon>
        <taxon>Eurotiales</taxon>
        <taxon>Aspergillaceae</taxon>
        <taxon>Aspergillus</taxon>
        <taxon>Aspergillus subgen. Circumdati</taxon>
    </lineage>
</organism>
<gene>
    <name evidence="1" type="ORF">BDV26DRAFT_120958</name>
</gene>
<sequence>MSVEVRSGPKGYFVALRWTYTPAMRLDHSSWLSTYPKCRYVSQIQTLKFLRQNNSYPCDHGIHFWGPEATELCSADLSRTQMQSKNSKSWKTAIALLSLLGPLLHKQESVFQNLYEVSLPSICNPDSSPSSDIVLSSYVFLLVWKVYTRSILCRFYWVTP</sequence>
<accession>A0A5N7AS46</accession>